<comment type="similarity">
    <text evidence="4">Belongs to the class-III pyridoxal-phosphate-dependent aminotransferase family. HemL subfamily.</text>
</comment>
<dbReference type="InterPro" id="IPR005814">
    <property type="entry name" value="Aminotrans_3"/>
</dbReference>
<evidence type="ECO:0000256" key="5">
    <source>
        <dbReference type="ARBA" id="ARBA00012143"/>
    </source>
</evidence>
<reference evidence="13" key="1">
    <citation type="submission" date="2021-02" db="EMBL/GenBank/DDBJ databases">
        <authorList>
            <person name="Dougan E. K."/>
            <person name="Rhodes N."/>
            <person name="Thang M."/>
            <person name="Chan C."/>
        </authorList>
    </citation>
    <scope>NUCLEOTIDE SEQUENCE</scope>
</reference>
<feature type="transmembrane region" description="Helical" evidence="12">
    <location>
        <begin position="306"/>
        <end position="326"/>
    </location>
</feature>
<evidence type="ECO:0000313" key="14">
    <source>
        <dbReference type="Proteomes" id="UP000601435"/>
    </source>
</evidence>
<evidence type="ECO:0000256" key="11">
    <source>
        <dbReference type="ARBA" id="ARBA00023244"/>
    </source>
</evidence>
<feature type="transmembrane region" description="Helical" evidence="12">
    <location>
        <begin position="364"/>
        <end position="385"/>
    </location>
</feature>
<dbReference type="InterPro" id="IPR004639">
    <property type="entry name" value="4pyrrol_synth_GluAld_NH2Trfase"/>
</dbReference>
<dbReference type="Gene3D" id="3.40.640.10">
    <property type="entry name" value="Type I PLP-dependent aspartate aminotransferase-like (Major domain)"/>
    <property type="match status" value="1"/>
</dbReference>
<feature type="transmembrane region" description="Helical" evidence="12">
    <location>
        <begin position="397"/>
        <end position="416"/>
    </location>
</feature>
<dbReference type="SUPFAM" id="SSF81340">
    <property type="entry name" value="Clc chloride channel"/>
    <property type="match status" value="1"/>
</dbReference>
<dbReference type="NCBIfam" id="TIGR00713">
    <property type="entry name" value="hemL"/>
    <property type="match status" value="1"/>
</dbReference>
<name>A0A813BXZ7_9DINO</name>
<dbReference type="GO" id="GO:0016020">
    <property type="term" value="C:membrane"/>
    <property type="evidence" value="ECO:0007669"/>
    <property type="project" value="UniProtKB-SubCell"/>
</dbReference>
<comment type="pathway">
    <text evidence="3">Porphyrin-containing compound metabolism; protoporphyrin-IX biosynthesis; 5-aminolevulinate from L-glutamyl-tRNA(Glu): step 2/2.</text>
</comment>
<dbReference type="PANTHER" id="PTHR43713:SF3">
    <property type="entry name" value="GLUTAMATE-1-SEMIALDEHYDE 2,1-AMINOMUTASE 1, CHLOROPLASTIC-RELATED"/>
    <property type="match status" value="1"/>
</dbReference>
<dbReference type="GO" id="GO:0030170">
    <property type="term" value="F:pyridoxal phosphate binding"/>
    <property type="evidence" value="ECO:0007669"/>
    <property type="project" value="InterPro"/>
</dbReference>
<comment type="caution">
    <text evidence="13">The sequence shown here is derived from an EMBL/GenBank/DDBJ whole genome shotgun (WGS) entry which is preliminary data.</text>
</comment>
<dbReference type="PROSITE" id="PS00600">
    <property type="entry name" value="AA_TRANSFER_CLASS_3"/>
    <property type="match status" value="1"/>
</dbReference>
<dbReference type="Gene3D" id="3.90.1150.10">
    <property type="entry name" value="Aspartate Aminotransferase, domain 1"/>
    <property type="match status" value="1"/>
</dbReference>
<dbReference type="SUPFAM" id="SSF53383">
    <property type="entry name" value="PLP-dependent transferases"/>
    <property type="match status" value="1"/>
</dbReference>
<feature type="transmembrane region" description="Helical" evidence="12">
    <location>
        <begin position="662"/>
        <end position="680"/>
    </location>
</feature>
<feature type="transmembrane region" description="Helical" evidence="12">
    <location>
        <begin position="66"/>
        <end position="84"/>
    </location>
</feature>
<dbReference type="OrthoDB" id="425114at2759"/>
<dbReference type="GO" id="GO:0042286">
    <property type="term" value="F:glutamate-1-semialdehyde 2,1-aminomutase activity"/>
    <property type="evidence" value="ECO:0007669"/>
    <property type="project" value="UniProtKB-EC"/>
</dbReference>
<dbReference type="UniPathway" id="UPA00251">
    <property type="reaction ID" value="UER00317"/>
</dbReference>
<feature type="transmembrane region" description="Helical" evidence="12">
    <location>
        <begin position="629"/>
        <end position="650"/>
    </location>
</feature>
<comment type="subcellular location">
    <subcellularLocation>
        <location evidence="2">Membrane</location>
        <topology evidence="2">Multi-pass membrane protein</topology>
    </subcellularLocation>
</comment>
<dbReference type="Gene3D" id="1.10.3080.10">
    <property type="entry name" value="Clc chloride channel"/>
    <property type="match status" value="1"/>
</dbReference>
<evidence type="ECO:0000256" key="2">
    <source>
        <dbReference type="ARBA" id="ARBA00004141"/>
    </source>
</evidence>
<dbReference type="CDD" id="cd00400">
    <property type="entry name" value="Voltage_gated_ClC"/>
    <property type="match status" value="1"/>
</dbReference>
<evidence type="ECO:0000256" key="3">
    <source>
        <dbReference type="ARBA" id="ARBA00004819"/>
    </source>
</evidence>
<dbReference type="HAMAP" id="MF_02239">
    <property type="entry name" value="HemJ"/>
    <property type="match status" value="1"/>
</dbReference>
<keyword evidence="9 12" id="KW-0472">Membrane</keyword>
<keyword evidence="14" id="KW-1185">Reference proteome</keyword>
<dbReference type="InterPro" id="IPR049704">
    <property type="entry name" value="Aminotrans_3_PPA_site"/>
</dbReference>
<dbReference type="HAMAP" id="MF_00375">
    <property type="entry name" value="HemL_aminotrans_3"/>
    <property type="match status" value="1"/>
</dbReference>
<accession>A0A813BXZ7</accession>
<dbReference type="Proteomes" id="UP000601435">
    <property type="component" value="Unassembled WGS sequence"/>
</dbReference>
<keyword evidence="6 12" id="KW-0812">Transmembrane</keyword>
<protein>
    <recommendedName>
        <fullName evidence="5">glutamate-1-semialdehyde 2,1-aminomutase</fullName>
        <ecNumber evidence="5">5.4.3.8</ecNumber>
    </recommendedName>
</protein>
<proteinExistence type="inferred from homology"/>
<dbReference type="GO" id="GO:0015108">
    <property type="term" value="F:chloride transmembrane transporter activity"/>
    <property type="evidence" value="ECO:0007669"/>
    <property type="project" value="InterPro"/>
</dbReference>
<keyword evidence="11" id="KW-0627">Porphyrin biosynthesis</keyword>
<feature type="transmembrane region" description="Helical" evidence="12">
    <location>
        <begin position="268"/>
        <end position="286"/>
    </location>
</feature>
<dbReference type="InterPro" id="IPR001807">
    <property type="entry name" value="ClC"/>
</dbReference>
<keyword evidence="10" id="KW-0413">Isomerase</keyword>
<gene>
    <name evidence="13" type="primary">hemL</name>
    <name evidence="13" type="ORF">SNEC2469_LOCUS32479</name>
</gene>
<dbReference type="AlphaFoldDB" id="A0A813BXZ7"/>
<evidence type="ECO:0000256" key="7">
    <source>
        <dbReference type="ARBA" id="ARBA00022898"/>
    </source>
</evidence>
<dbReference type="GO" id="GO:0006782">
    <property type="term" value="P:protoporphyrinogen IX biosynthetic process"/>
    <property type="evidence" value="ECO:0007669"/>
    <property type="project" value="UniProtKB-UniPathway"/>
</dbReference>
<dbReference type="InterPro" id="IPR005265">
    <property type="entry name" value="HemJ-like"/>
</dbReference>
<keyword evidence="7" id="KW-0663">Pyridoxal phosphate</keyword>
<dbReference type="InterPro" id="IPR015422">
    <property type="entry name" value="PyrdxlP-dep_Trfase_small"/>
</dbReference>
<dbReference type="FunFam" id="3.40.640.10:FF:000021">
    <property type="entry name" value="Glutamate-1-semialdehyde 2,1-aminomutase"/>
    <property type="match status" value="1"/>
</dbReference>
<organism evidence="13 14">
    <name type="scientific">Symbiodinium necroappetens</name>
    <dbReference type="NCBI Taxonomy" id="1628268"/>
    <lineage>
        <taxon>Eukaryota</taxon>
        <taxon>Sar</taxon>
        <taxon>Alveolata</taxon>
        <taxon>Dinophyceae</taxon>
        <taxon>Suessiales</taxon>
        <taxon>Symbiodiniaceae</taxon>
        <taxon>Symbiodinium</taxon>
    </lineage>
</organism>
<feature type="transmembrane region" description="Helical" evidence="12">
    <location>
        <begin position="338"/>
        <end position="358"/>
    </location>
</feature>
<dbReference type="PANTHER" id="PTHR43713">
    <property type="entry name" value="GLUTAMATE-1-SEMIALDEHYDE 2,1-AMINOMUTASE"/>
    <property type="match status" value="1"/>
</dbReference>
<feature type="transmembrane region" description="Helical" evidence="12">
    <location>
        <begin position="581"/>
        <end position="602"/>
    </location>
</feature>
<feature type="transmembrane region" description="Helical" evidence="12">
    <location>
        <begin position="24"/>
        <end position="46"/>
    </location>
</feature>
<dbReference type="Pfam" id="PF03653">
    <property type="entry name" value="UPF0093"/>
    <property type="match status" value="1"/>
</dbReference>
<evidence type="ECO:0000256" key="8">
    <source>
        <dbReference type="ARBA" id="ARBA00022989"/>
    </source>
</evidence>
<dbReference type="CDD" id="cd00610">
    <property type="entry name" value="OAT_like"/>
    <property type="match status" value="1"/>
</dbReference>
<dbReference type="PRINTS" id="PR00762">
    <property type="entry name" value="CLCHANNEL"/>
</dbReference>
<comment type="cofactor">
    <cofactor evidence="1">
        <name>pyridoxal 5'-phosphate</name>
        <dbReference type="ChEBI" id="CHEBI:597326"/>
    </cofactor>
</comment>
<dbReference type="Pfam" id="PF00202">
    <property type="entry name" value="Aminotran_3"/>
    <property type="match status" value="1"/>
</dbReference>
<dbReference type="InterPro" id="IPR015421">
    <property type="entry name" value="PyrdxlP-dep_Trfase_major"/>
</dbReference>
<dbReference type="Pfam" id="PF00654">
    <property type="entry name" value="Voltage_CLC"/>
    <property type="match status" value="1"/>
</dbReference>
<evidence type="ECO:0000256" key="4">
    <source>
        <dbReference type="ARBA" id="ARBA00008981"/>
    </source>
</evidence>
<feature type="transmembrane region" description="Helical" evidence="12">
    <location>
        <begin position="236"/>
        <end position="256"/>
    </location>
</feature>
<evidence type="ECO:0000256" key="9">
    <source>
        <dbReference type="ARBA" id="ARBA00023136"/>
    </source>
</evidence>
<dbReference type="NCBIfam" id="NF000818">
    <property type="entry name" value="PRK00062.1"/>
    <property type="match status" value="1"/>
</dbReference>
<evidence type="ECO:0000256" key="12">
    <source>
        <dbReference type="SAM" id="Phobius"/>
    </source>
</evidence>
<evidence type="ECO:0000256" key="1">
    <source>
        <dbReference type="ARBA" id="ARBA00001933"/>
    </source>
</evidence>
<feature type="transmembrane region" description="Helical" evidence="12">
    <location>
        <begin position="194"/>
        <end position="216"/>
    </location>
</feature>
<evidence type="ECO:0000256" key="10">
    <source>
        <dbReference type="ARBA" id="ARBA00023235"/>
    </source>
</evidence>
<dbReference type="InterPro" id="IPR015424">
    <property type="entry name" value="PyrdxlP-dep_Trfase"/>
</dbReference>
<evidence type="ECO:0000256" key="6">
    <source>
        <dbReference type="ARBA" id="ARBA00022692"/>
    </source>
</evidence>
<keyword evidence="8 12" id="KW-1133">Transmembrane helix</keyword>
<dbReference type="EC" id="5.4.3.8" evidence="5"/>
<dbReference type="EMBL" id="CAJNJA010082362">
    <property type="protein sequence ID" value="CAE7932347.1"/>
    <property type="molecule type" value="Genomic_DNA"/>
</dbReference>
<dbReference type="GO" id="GO:0008483">
    <property type="term" value="F:transaminase activity"/>
    <property type="evidence" value="ECO:0007669"/>
    <property type="project" value="InterPro"/>
</dbReference>
<dbReference type="InterPro" id="IPR014743">
    <property type="entry name" value="Cl-channel_core"/>
</dbReference>
<sequence>MLNQPINLDVFRRRLATVDAQPQLALLGFVTGIVTAAVILGFRTVVDAGLIWLPGDSTENFEGLDTVTRAILIMSGAVVLGLLLNRYKSSARRVGVVHVMERLSLHQGNLPLKNAVIQFIGGAIALVTGQSGGREGPAIHLGATAASLLGRASRLPNNSLRTMVACGTAAAIASSFNTPIAGVIFAMEVVMMEYTIASFIPVIVAAVTSTLITQFVYGNEPAFIVAPSTMHSLFEIPYLVLGGILIGCIAAGYIQLIQAFARLSEQPLWQRIVMAGAITATVAVFVPQVMGVGYDTVNQLMVSEVSIVVLLLILLAKVVTSAAAVGLGMPIGLIGPSLFIGAILGSLFGSLLISWEVADVSLGLYVMLGMCAMMAAVLQAPLAALMAVMELTANTNIILPAMVIIVVATMVTSQVFRQRSVFITTLNTLGLQYPPNPVTLHLQRVGVTAIMDRSFVRLPSQISVSEAEETLAKKPHWIIVEDKDALPTAVLNPSDLAAFVELRQTRESEQLELIEDQADEKIRLLQIPGQRMDVTTIGAEATVMQLQELLDKTQSEACCVTRTTAPMIKPIIGVEHVGMTFYLWLKAFHIIFVVTWFAGLFYMPRLFVYHSGATDEVSRERFKVMQAKLYKIIMNPSMIATLVLGTWLLIESWQAFSAQGWIWLKLLFVIALIGYHHYCLRIIKAFADDRALHSEKFYRIFNELPSLVLVAVVDLIRRAKRSIPGGVNSPVRAFKGVGGDPVFFNRGNGPYVYDVDNNQYVDYVGSWGPMILGHGHQPTVDAVVAQAQKALGFGAPTEGEITLAEAIIERVPSIEKVRMVNSGTEATMSAIRLARGFTGRDKILKFTGCYHGHSDSLLVKAGSGVLTLGIPNSPGVPAAVAADTLNAPFNDISAVQAIFAQYPEQIACIIVEPIAGNMGCIPPVEGFLEGLQDITRKDGALLIFDEVMTGFRVHKGSAQGMYNIQPDLTTLGKIVGGGLPVGAFGGRADVMSYIAPEGPVYQAGTLSGNPLAVSAGLSTLSHLDDALYERVAQATDALVAGLKALAAKHKVQMATNHVCGMFGLFFDVEQVENFDHVSNSNVEKFNRFFHAMLDNGVYLAPSAFEAGFVSGTHNSEAIEATLSAADQAFAAL</sequence>
<evidence type="ECO:0000313" key="13">
    <source>
        <dbReference type="EMBL" id="CAE7932347.1"/>
    </source>
</evidence>